<dbReference type="EMBL" id="UINC01231837">
    <property type="protein sequence ID" value="SVE64551.1"/>
    <property type="molecule type" value="Genomic_DNA"/>
</dbReference>
<evidence type="ECO:0000313" key="1">
    <source>
        <dbReference type="EMBL" id="SVE64551.1"/>
    </source>
</evidence>
<sequence>MNNTKLNIELDQLYEHFNLIFDQQTELYKEWTDNNVPKEIIIWWMSYFAIDLAHEEYGKEGKYDFLHNMIENYENPI</sequence>
<name>A0A383F6G0_9ZZZZ</name>
<dbReference type="AlphaFoldDB" id="A0A383F6G0"/>
<reference evidence="1" key="1">
    <citation type="submission" date="2018-05" db="EMBL/GenBank/DDBJ databases">
        <authorList>
            <person name="Lanie J.A."/>
            <person name="Ng W.-L."/>
            <person name="Kazmierczak K.M."/>
            <person name="Andrzejewski T.M."/>
            <person name="Davidsen T.M."/>
            <person name="Wayne K.J."/>
            <person name="Tettelin H."/>
            <person name="Glass J.I."/>
            <person name="Rusch D."/>
            <person name="Podicherti R."/>
            <person name="Tsui H.-C.T."/>
            <person name="Winkler M.E."/>
        </authorList>
    </citation>
    <scope>NUCLEOTIDE SEQUENCE</scope>
</reference>
<protein>
    <submittedName>
        <fullName evidence="1">Uncharacterized protein</fullName>
    </submittedName>
</protein>
<proteinExistence type="predicted"/>
<accession>A0A383F6G0</accession>
<gene>
    <name evidence="1" type="ORF">METZ01_LOCUS517405</name>
</gene>
<organism evidence="1">
    <name type="scientific">marine metagenome</name>
    <dbReference type="NCBI Taxonomy" id="408172"/>
    <lineage>
        <taxon>unclassified sequences</taxon>
        <taxon>metagenomes</taxon>
        <taxon>ecological metagenomes</taxon>
    </lineage>
</organism>